<accession>A0A3E1QCT7</accession>
<dbReference type="EMBL" id="QVID01000001">
    <property type="protein sequence ID" value="RFN59969.1"/>
    <property type="molecule type" value="Genomic_DNA"/>
</dbReference>
<protein>
    <submittedName>
        <fullName evidence="1">Lacal_2735 family protein</fullName>
    </submittedName>
</protein>
<proteinExistence type="predicted"/>
<organism evidence="1 2">
    <name type="scientific">Marixanthomonas ophiurae</name>
    <dbReference type="NCBI Taxonomy" id="387659"/>
    <lineage>
        <taxon>Bacteria</taxon>
        <taxon>Pseudomonadati</taxon>
        <taxon>Bacteroidota</taxon>
        <taxon>Flavobacteriia</taxon>
        <taxon>Flavobacteriales</taxon>
        <taxon>Flavobacteriaceae</taxon>
        <taxon>Marixanthomonas</taxon>
    </lineage>
</organism>
<dbReference type="OrthoDB" id="1453278at2"/>
<dbReference type="AlphaFoldDB" id="A0A3E1QCT7"/>
<dbReference type="NCBIfam" id="NF033487">
    <property type="entry name" value="Lacal_2735_fam"/>
    <property type="match status" value="1"/>
</dbReference>
<reference evidence="1 2" key="1">
    <citation type="journal article" date="2007" name="Int. J. Syst. Evol. Microbiol.">
        <title>Marixanthomonas ophiurae gen. nov., sp. nov., a marine bacterium of the family Flavobacteriaceae isolated from a deep-sea brittle star.</title>
        <authorList>
            <person name="Romanenko L.A."/>
            <person name="Uchino M."/>
            <person name="Frolova G.M."/>
            <person name="Mikhailov V.V."/>
        </authorList>
    </citation>
    <scope>NUCLEOTIDE SEQUENCE [LARGE SCALE GENOMIC DNA]</scope>
    <source>
        <strain evidence="1 2">KMM 3046</strain>
    </source>
</reference>
<dbReference type="InterPro" id="IPR045493">
    <property type="entry name" value="DUF6435"/>
</dbReference>
<sequence>MMNWFKKETKLDKLKKRYKYLMRKSYEIALKDKEKSDYIHDKAEAVFEQIKSLRYQYAEK</sequence>
<evidence type="ECO:0000313" key="1">
    <source>
        <dbReference type="EMBL" id="RFN59969.1"/>
    </source>
</evidence>
<keyword evidence="2" id="KW-1185">Reference proteome</keyword>
<name>A0A3E1QCT7_9FLAO</name>
<gene>
    <name evidence="1" type="ORF">DZ858_07955</name>
</gene>
<dbReference type="RefSeq" id="WP_117159029.1">
    <property type="nucleotide sequence ID" value="NZ_QVID01000001.1"/>
</dbReference>
<evidence type="ECO:0000313" key="2">
    <source>
        <dbReference type="Proteomes" id="UP000261082"/>
    </source>
</evidence>
<comment type="caution">
    <text evidence="1">The sequence shown here is derived from an EMBL/GenBank/DDBJ whole genome shotgun (WGS) entry which is preliminary data.</text>
</comment>
<dbReference type="Proteomes" id="UP000261082">
    <property type="component" value="Unassembled WGS sequence"/>
</dbReference>